<name>A0A7X3FPX5_9HYPH</name>
<evidence type="ECO:0000313" key="3">
    <source>
        <dbReference type="EMBL" id="MVS98609.1"/>
    </source>
</evidence>
<dbReference type="SUPFAM" id="SSF54909">
    <property type="entry name" value="Dimeric alpha+beta barrel"/>
    <property type="match status" value="1"/>
</dbReference>
<accession>A0A7X3FPX5</accession>
<reference evidence="3 4" key="1">
    <citation type="submission" date="2019-12" db="EMBL/GenBank/DDBJ databases">
        <title>Devosia maris sp. nov., isolated from the deep seawater.</title>
        <authorList>
            <person name="Liu Y."/>
        </authorList>
    </citation>
    <scope>NUCLEOTIDE SEQUENCE [LARGE SCALE GENOMIC DNA]</scope>
    <source>
        <strain evidence="3 4">L53-10-65</strain>
    </source>
</reference>
<keyword evidence="4" id="KW-1185">Reference proteome</keyword>
<dbReference type="RefSeq" id="WP_157289502.1">
    <property type="nucleotide sequence ID" value="NZ_WQRF01000001.1"/>
</dbReference>
<organism evidence="3 4">
    <name type="scientific">Devosia marina</name>
    <dbReference type="NCBI Taxonomy" id="2683198"/>
    <lineage>
        <taxon>Bacteria</taxon>
        <taxon>Pseudomonadati</taxon>
        <taxon>Pseudomonadota</taxon>
        <taxon>Alphaproteobacteria</taxon>
        <taxon>Hyphomicrobiales</taxon>
        <taxon>Devosiaceae</taxon>
        <taxon>Devosia</taxon>
    </lineage>
</organism>
<feature type="domain" description="YCII-related" evidence="2">
    <location>
        <begin position="1"/>
        <end position="115"/>
    </location>
</feature>
<sequence length="140" mass="15664">MRVVVFVKATADSENSVMPTTELLEAMGKYNEELINAGIMLGGDGLKATKYAKRVHFSGSDRSVIDGPFAETKEIVAGYWIWEVRDMDEAVAWVKRCPNPMFTESDIDIRPVFEMSDFASEMTPEIQAIHDRNAERTPGS</sequence>
<dbReference type="InterPro" id="IPR011008">
    <property type="entry name" value="Dimeric_a/b-barrel"/>
</dbReference>
<dbReference type="EMBL" id="WQRF01000001">
    <property type="protein sequence ID" value="MVS98609.1"/>
    <property type="molecule type" value="Genomic_DNA"/>
</dbReference>
<proteinExistence type="inferred from homology"/>
<gene>
    <name evidence="3" type="ORF">GO014_06195</name>
</gene>
<dbReference type="Proteomes" id="UP000438106">
    <property type="component" value="Unassembled WGS sequence"/>
</dbReference>
<dbReference type="Gene3D" id="3.30.70.1060">
    <property type="entry name" value="Dimeric alpha+beta barrel"/>
    <property type="match status" value="1"/>
</dbReference>
<dbReference type="InterPro" id="IPR005545">
    <property type="entry name" value="YCII"/>
</dbReference>
<protein>
    <submittedName>
        <fullName evidence="3">YciI family protein</fullName>
    </submittedName>
</protein>
<dbReference type="AlphaFoldDB" id="A0A7X3FPX5"/>
<dbReference type="PANTHER" id="PTHR35174:SF4">
    <property type="entry name" value="BLL7163 PROTEIN"/>
    <property type="match status" value="1"/>
</dbReference>
<evidence type="ECO:0000313" key="4">
    <source>
        <dbReference type="Proteomes" id="UP000438106"/>
    </source>
</evidence>
<comment type="caution">
    <text evidence="3">The sequence shown here is derived from an EMBL/GenBank/DDBJ whole genome shotgun (WGS) entry which is preliminary data.</text>
</comment>
<comment type="similarity">
    <text evidence="1">Belongs to the YciI family.</text>
</comment>
<dbReference type="PANTHER" id="PTHR35174">
    <property type="entry name" value="BLL7171 PROTEIN-RELATED"/>
    <property type="match status" value="1"/>
</dbReference>
<evidence type="ECO:0000256" key="1">
    <source>
        <dbReference type="ARBA" id="ARBA00007689"/>
    </source>
</evidence>
<evidence type="ECO:0000259" key="2">
    <source>
        <dbReference type="Pfam" id="PF03795"/>
    </source>
</evidence>
<dbReference type="Pfam" id="PF03795">
    <property type="entry name" value="YCII"/>
    <property type="match status" value="1"/>
</dbReference>